<organism evidence="1 2">
    <name type="scientific">Roseovarius litoreus</name>
    <dbReference type="NCBI Taxonomy" id="1155722"/>
    <lineage>
        <taxon>Bacteria</taxon>
        <taxon>Pseudomonadati</taxon>
        <taxon>Pseudomonadota</taxon>
        <taxon>Alphaproteobacteria</taxon>
        <taxon>Rhodobacterales</taxon>
        <taxon>Roseobacteraceae</taxon>
        <taxon>Roseovarius</taxon>
    </lineage>
</organism>
<dbReference type="Proteomes" id="UP000322545">
    <property type="component" value="Unassembled WGS sequence"/>
</dbReference>
<dbReference type="AlphaFoldDB" id="A0A1M7B3M3"/>
<gene>
    <name evidence="1" type="ORF">SAMN05443432_101675</name>
</gene>
<keyword evidence="2" id="KW-1185">Reference proteome</keyword>
<protein>
    <submittedName>
        <fullName evidence="1">Uncharacterized protein</fullName>
    </submittedName>
</protein>
<evidence type="ECO:0000313" key="2">
    <source>
        <dbReference type="Proteomes" id="UP000322545"/>
    </source>
</evidence>
<accession>A0A1M7B3M3</accession>
<sequence>MVPRRALLLAGNIPGESLKSLLGDFSGGGWPP</sequence>
<dbReference type="EMBL" id="FRCB01000001">
    <property type="protein sequence ID" value="SHL49486.1"/>
    <property type="molecule type" value="Genomic_DNA"/>
</dbReference>
<reference evidence="1 2" key="1">
    <citation type="submission" date="2016-11" db="EMBL/GenBank/DDBJ databases">
        <authorList>
            <person name="Varghese N."/>
            <person name="Submissions S."/>
        </authorList>
    </citation>
    <scope>NUCLEOTIDE SEQUENCE [LARGE SCALE GENOMIC DNA]</scope>
    <source>
        <strain evidence="1 2">DSM 28249</strain>
    </source>
</reference>
<name>A0A1M7B3M3_9RHOB</name>
<proteinExistence type="predicted"/>
<evidence type="ECO:0000313" key="1">
    <source>
        <dbReference type="EMBL" id="SHL49486.1"/>
    </source>
</evidence>